<dbReference type="AlphaFoldDB" id="A0A9D1RAK9"/>
<dbReference type="InterPro" id="IPR051158">
    <property type="entry name" value="Metallophosphoesterase_sf"/>
</dbReference>
<protein>
    <submittedName>
        <fullName evidence="4">Metallophosphoesterase</fullName>
    </submittedName>
</protein>
<comment type="caution">
    <text evidence="4">The sequence shown here is derived from an EMBL/GenBank/DDBJ whole genome shotgun (WGS) entry which is preliminary data.</text>
</comment>
<dbReference type="InterPro" id="IPR029052">
    <property type="entry name" value="Metallo-depent_PP-like"/>
</dbReference>
<evidence type="ECO:0000256" key="2">
    <source>
        <dbReference type="ARBA" id="ARBA00022801"/>
    </source>
</evidence>
<dbReference type="GO" id="GO:0008758">
    <property type="term" value="F:UDP-2,3-diacylglucosamine hydrolase activity"/>
    <property type="evidence" value="ECO:0007669"/>
    <property type="project" value="TreeGrafter"/>
</dbReference>
<dbReference type="EMBL" id="DXGF01000084">
    <property type="protein sequence ID" value="HIW83558.1"/>
    <property type="molecule type" value="Genomic_DNA"/>
</dbReference>
<evidence type="ECO:0000259" key="3">
    <source>
        <dbReference type="Pfam" id="PF00149"/>
    </source>
</evidence>
<dbReference type="GO" id="GO:0009245">
    <property type="term" value="P:lipid A biosynthetic process"/>
    <property type="evidence" value="ECO:0007669"/>
    <property type="project" value="TreeGrafter"/>
</dbReference>
<dbReference type="PANTHER" id="PTHR31302">
    <property type="entry name" value="TRANSMEMBRANE PROTEIN WITH METALLOPHOSPHOESTERASE DOMAIN-RELATED"/>
    <property type="match status" value="1"/>
</dbReference>
<dbReference type="Gene3D" id="3.60.21.10">
    <property type="match status" value="1"/>
</dbReference>
<dbReference type="SUPFAM" id="SSF56300">
    <property type="entry name" value="Metallo-dependent phosphatases"/>
    <property type="match status" value="1"/>
</dbReference>
<feature type="domain" description="Calcineurin-like phosphoesterase" evidence="3">
    <location>
        <begin position="46"/>
        <end position="225"/>
    </location>
</feature>
<dbReference type="PANTHER" id="PTHR31302:SF31">
    <property type="entry name" value="PHOSPHODIESTERASE YAEI"/>
    <property type="match status" value="1"/>
</dbReference>
<keyword evidence="2" id="KW-0378">Hydrolase</keyword>
<organism evidence="4 5">
    <name type="scientific">Candidatus Dorea gallistercoris</name>
    <dbReference type="NCBI Taxonomy" id="2838542"/>
    <lineage>
        <taxon>Bacteria</taxon>
        <taxon>Bacillati</taxon>
        <taxon>Bacillota</taxon>
        <taxon>Clostridia</taxon>
        <taxon>Lachnospirales</taxon>
        <taxon>Lachnospiraceae</taxon>
        <taxon>Dorea</taxon>
    </lineage>
</organism>
<reference evidence="4" key="2">
    <citation type="submission" date="2021-04" db="EMBL/GenBank/DDBJ databases">
        <authorList>
            <person name="Gilroy R."/>
        </authorList>
    </citation>
    <scope>NUCLEOTIDE SEQUENCE</scope>
    <source>
        <strain evidence="4">ChiSxjej1B13-11762</strain>
    </source>
</reference>
<gene>
    <name evidence="4" type="ORF">H9873_04465</name>
</gene>
<dbReference type="InterPro" id="IPR004843">
    <property type="entry name" value="Calcineurin-like_PHP"/>
</dbReference>
<evidence type="ECO:0000313" key="4">
    <source>
        <dbReference type="EMBL" id="HIW83558.1"/>
    </source>
</evidence>
<evidence type="ECO:0000313" key="5">
    <source>
        <dbReference type="Proteomes" id="UP000824263"/>
    </source>
</evidence>
<dbReference type="Proteomes" id="UP000824263">
    <property type="component" value="Unassembled WGS sequence"/>
</dbReference>
<sequence>MKRLKIAAGSLGLLALLENFRELHDFRVTEYQITSEKLAGLEGEASVLFLSDLHNHRYGRGNRRLLEAVRRMRPDLILIGGDMVVAKDGHTDQTALEFVQALPDIAPVYYANGNHEQRLKEHPERYQGSYLKYREKLEAKGVLFLENRTEEYVLKGARLFLTGLEIPLEDYARFYQPKLKMREIEERIGQRSRGGFSVLLAHNPSYMKQYLDWGADLILSGHYHGGLVRLPGVGAVMSPGFQLFPPYSGGRYRENGQDIVVSKGLGTHTFHIRLGNPAEAILLRLSGAPPQA</sequence>
<accession>A0A9D1RAK9</accession>
<dbReference type="GO" id="GO:0016020">
    <property type="term" value="C:membrane"/>
    <property type="evidence" value="ECO:0007669"/>
    <property type="project" value="GOC"/>
</dbReference>
<reference evidence="4" key="1">
    <citation type="journal article" date="2021" name="PeerJ">
        <title>Extensive microbial diversity within the chicken gut microbiome revealed by metagenomics and culture.</title>
        <authorList>
            <person name="Gilroy R."/>
            <person name="Ravi A."/>
            <person name="Getino M."/>
            <person name="Pursley I."/>
            <person name="Horton D.L."/>
            <person name="Alikhan N.F."/>
            <person name="Baker D."/>
            <person name="Gharbi K."/>
            <person name="Hall N."/>
            <person name="Watson M."/>
            <person name="Adriaenssens E.M."/>
            <person name="Foster-Nyarko E."/>
            <person name="Jarju S."/>
            <person name="Secka A."/>
            <person name="Antonio M."/>
            <person name="Oren A."/>
            <person name="Chaudhuri R.R."/>
            <person name="La Ragione R."/>
            <person name="Hildebrand F."/>
            <person name="Pallen M.J."/>
        </authorList>
    </citation>
    <scope>NUCLEOTIDE SEQUENCE</scope>
    <source>
        <strain evidence="4">ChiSxjej1B13-11762</strain>
    </source>
</reference>
<proteinExistence type="predicted"/>
<dbReference type="GO" id="GO:0046872">
    <property type="term" value="F:metal ion binding"/>
    <property type="evidence" value="ECO:0007669"/>
    <property type="project" value="UniProtKB-KW"/>
</dbReference>
<name>A0A9D1RAK9_9FIRM</name>
<keyword evidence="1" id="KW-0479">Metal-binding</keyword>
<dbReference type="Pfam" id="PF00149">
    <property type="entry name" value="Metallophos"/>
    <property type="match status" value="1"/>
</dbReference>
<evidence type="ECO:0000256" key="1">
    <source>
        <dbReference type="ARBA" id="ARBA00022723"/>
    </source>
</evidence>